<dbReference type="HAMAP" id="MF_02100">
    <property type="entry name" value="Methyltr_YrrT"/>
    <property type="match status" value="1"/>
</dbReference>
<dbReference type="Pfam" id="PF13649">
    <property type="entry name" value="Methyltransf_25"/>
    <property type="match status" value="1"/>
</dbReference>
<dbReference type="GO" id="GO:0032259">
    <property type="term" value="P:methylation"/>
    <property type="evidence" value="ECO:0007669"/>
    <property type="project" value="UniProtKB-KW"/>
</dbReference>
<comment type="function">
    <text evidence="4">Could be a S-adenosyl-L-methionine-dependent methyltransferase.</text>
</comment>
<organism evidence="6 7">
    <name type="scientific">Alkalibacillus silvisoli</name>
    <dbReference type="NCBI Taxonomy" id="392823"/>
    <lineage>
        <taxon>Bacteria</taxon>
        <taxon>Bacillati</taxon>
        <taxon>Bacillota</taxon>
        <taxon>Bacilli</taxon>
        <taxon>Bacillales</taxon>
        <taxon>Bacillaceae</taxon>
        <taxon>Alkalibacillus</taxon>
    </lineage>
</organism>
<dbReference type="InterPro" id="IPR023553">
    <property type="entry name" value="Uncharacterised_MeTfrase_YrrT"/>
</dbReference>
<dbReference type="GO" id="GO:0008168">
    <property type="term" value="F:methyltransferase activity"/>
    <property type="evidence" value="ECO:0007669"/>
    <property type="project" value="UniProtKB-KW"/>
</dbReference>
<comment type="similarity">
    <text evidence="4">Belongs to the methyltransferase superfamily. YrrT family.</text>
</comment>
<keyword evidence="1 4" id="KW-0489">Methyltransferase</keyword>
<comment type="caution">
    <text evidence="6">The sequence shown here is derived from an EMBL/GenBank/DDBJ whole genome shotgun (WGS) entry which is preliminary data.</text>
</comment>
<dbReference type="EC" id="2.1.1.-" evidence="4"/>
<dbReference type="Gene3D" id="3.40.50.150">
    <property type="entry name" value="Vaccinia Virus protein VP39"/>
    <property type="match status" value="1"/>
</dbReference>
<accession>A0ABN1A3K3</accession>
<dbReference type="SUPFAM" id="SSF53335">
    <property type="entry name" value="S-adenosyl-L-methionine-dependent methyltransferases"/>
    <property type="match status" value="1"/>
</dbReference>
<feature type="binding site" evidence="4">
    <location>
        <position position="53"/>
    </location>
    <ligand>
        <name>S-adenosyl-L-methionine</name>
        <dbReference type="ChEBI" id="CHEBI:59789"/>
    </ligand>
</feature>
<feature type="binding site" evidence="4">
    <location>
        <position position="96"/>
    </location>
    <ligand>
        <name>S-adenosyl-L-methionine</name>
        <dbReference type="ChEBI" id="CHEBI:59789"/>
    </ligand>
</feature>
<evidence type="ECO:0000256" key="4">
    <source>
        <dbReference type="HAMAP-Rule" id="MF_02100"/>
    </source>
</evidence>
<keyword evidence="7" id="KW-1185">Reference proteome</keyword>
<evidence type="ECO:0000256" key="1">
    <source>
        <dbReference type="ARBA" id="ARBA00022603"/>
    </source>
</evidence>
<keyword evidence="2 4" id="KW-0808">Transferase</keyword>
<dbReference type="RefSeq" id="WP_343783711.1">
    <property type="nucleotide sequence ID" value="NZ_BAAACZ010000018.1"/>
</dbReference>
<evidence type="ECO:0000313" key="7">
    <source>
        <dbReference type="Proteomes" id="UP001500740"/>
    </source>
</evidence>
<dbReference type="InterPro" id="IPR029063">
    <property type="entry name" value="SAM-dependent_MTases_sf"/>
</dbReference>
<sequence length="211" mass="24362">MGREFMHIFDEWAESYNATVQGHDEQYQAVFESYDQILSNVAERATGVTIEFGIGTGNLTEKLLQQEVDLIAIEPNKNMRQLAANRFPALTIHDGDFIKFPKVAKVDTVVSSYAFHHLTDDEKRRAFELYTPLLSRNGQIVFADTMFENEKKHEDMIQQAKAKGHLALADDLSREYYTTVPTMKRLLHETGYQVQFEQLNDFVWLTHAKKI</sequence>
<evidence type="ECO:0000256" key="2">
    <source>
        <dbReference type="ARBA" id="ARBA00022679"/>
    </source>
</evidence>
<gene>
    <name evidence="6" type="ORF">GCM10008935_23130</name>
</gene>
<dbReference type="PANTHER" id="PTHR43861">
    <property type="entry name" value="TRANS-ACONITATE 2-METHYLTRANSFERASE-RELATED"/>
    <property type="match status" value="1"/>
</dbReference>
<dbReference type="CDD" id="cd02440">
    <property type="entry name" value="AdoMet_MTases"/>
    <property type="match status" value="1"/>
</dbReference>
<name>A0ABN1A3K3_9BACI</name>
<dbReference type="Proteomes" id="UP001500740">
    <property type="component" value="Unassembled WGS sequence"/>
</dbReference>
<evidence type="ECO:0000313" key="6">
    <source>
        <dbReference type="EMBL" id="GAA0466592.1"/>
    </source>
</evidence>
<proteinExistence type="inferred from homology"/>
<feature type="domain" description="Methyltransferase" evidence="5">
    <location>
        <begin position="51"/>
        <end position="138"/>
    </location>
</feature>
<protein>
    <recommendedName>
        <fullName evidence="4">Uncharacterized methyltransferase GCM10008935_23130</fullName>
        <ecNumber evidence="4">2.1.1.-</ecNumber>
    </recommendedName>
</protein>
<dbReference type="InterPro" id="IPR041698">
    <property type="entry name" value="Methyltransf_25"/>
</dbReference>
<evidence type="ECO:0000259" key="5">
    <source>
        <dbReference type="Pfam" id="PF13649"/>
    </source>
</evidence>
<reference evidence="6 7" key="1">
    <citation type="journal article" date="2019" name="Int. J. Syst. Evol. Microbiol.">
        <title>The Global Catalogue of Microorganisms (GCM) 10K type strain sequencing project: providing services to taxonomists for standard genome sequencing and annotation.</title>
        <authorList>
            <consortium name="The Broad Institute Genomics Platform"/>
            <consortium name="The Broad Institute Genome Sequencing Center for Infectious Disease"/>
            <person name="Wu L."/>
            <person name="Ma J."/>
        </authorList>
    </citation>
    <scope>NUCLEOTIDE SEQUENCE [LARGE SCALE GENOMIC DNA]</scope>
    <source>
        <strain evidence="6 7">JCM 14193</strain>
    </source>
</reference>
<evidence type="ECO:0000256" key="3">
    <source>
        <dbReference type="ARBA" id="ARBA00022691"/>
    </source>
</evidence>
<dbReference type="EMBL" id="BAAACZ010000018">
    <property type="protein sequence ID" value="GAA0466592.1"/>
    <property type="molecule type" value="Genomic_DNA"/>
</dbReference>
<keyword evidence="3 4" id="KW-0949">S-adenosyl-L-methionine</keyword>
<feature type="binding site" evidence="4">
    <location>
        <position position="74"/>
    </location>
    <ligand>
        <name>S-adenosyl-L-methionine</name>
        <dbReference type="ChEBI" id="CHEBI:59789"/>
    </ligand>
</feature>